<evidence type="ECO:0000313" key="2">
    <source>
        <dbReference type="Proteomes" id="UP000027730"/>
    </source>
</evidence>
<accession>A0A074WUT4</accession>
<dbReference type="GeneID" id="25416284"/>
<dbReference type="HOGENOM" id="CLU_096851_0_0_1"/>
<protein>
    <submittedName>
        <fullName evidence="1">Uncharacterized protein</fullName>
    </submittedName>
</protein>
<evidence type="ECO:0000313" key="1">
    <source>
        <dbReference type="EMBL" id="KEQ76980.1"/>
    </source>
</evidence>
<dbReference type="EMBL" id="KL584703">
    <property type="protein sequence ID" value="KEQ76980.1"/>
    <property type="molecule type" value="Genomic_DNA"/>
</dbReference>
<dbReference type="Proteomes" id="UP000027730">
    <property type="component" value="Unassembled WGS sequence"/>
</dbReference>
<keyword evidence="2" id="KW-1185">Reference proteome</keyword>
<dbReference type="OrthoDB" id="3937726at2759"/>
<organism evidence="1 2">
    <name type="scientific">Aureobasidium namibiae CBS 147.97</name>
    <dbReference type="NCBI Taxonomy" id="1043004"/>
    <lineage>
        <taxon>Eukaryota</taxon>
        <taxon>Fungi</taxon>
        <taxon>Dikarya</taxon>
        <taxon>Ascomycota</taxon>
        <taxon>Pezizomycotina</taxon>
        <taxon>Dothideomycetes</taxon>
        <taxon>Dothideomycetidae</taxon>
        <taxon>Dothideales</taxon>
        <taxon>Saccotheciaceae</taxon>
        <taxon>Aureobasidium</taxon>
    </lineage>
</organism>
<reference evidence="1 2" key="1">
    <citation type="journal article" date="2014" name="BMC Genomics">
        <title>Genome sequencing of four Aureobasidium pullulans varieties: biotechnological potential, stress tolerance, and description of new species.</title>
        <authorList>
            <person name="Gostin Ar C."/>
            <person name="Ohm R.A."/>
            <person name="Kogej T."/>
            <person name="Sonjak S."/>
            <person name="Turk M."/>
            <person name="Zajc J."/>
            <person name="Zalar P."/>
            <person name="Grube M."/>
            <person name="Sun H."/>
            <person name="Han J."/>
            <person name="Sharma A."/>
            <person name="Chiniquy J."/>
            <person name="Ngan C.Y."/>
            <person name="Lipzen A."/>
            <person name="Barry K."/>
            <person name="Grigoriev I.V."/>
            <person name="Gunde-Cimerman N."/>
        </authorList>
    </citation>
    <scope>NUCLEOTIDE SEQUENCE [LARGE SCALE GENOMIC DNA]</scope>
    <source>
        <strain evidence="1 2">CBS 147.97</strain>
    </source>
</reference>
<name>A0A074WUT4_9PEZI</name>
<dbReference type="RefSeq" id="XP_013431399.1">
    <property type="nucleotide sequence ID" value="XM_013575945.1"/>
</dbReference>
<gene>
    <name evidence="1" type="ORF">M436DRAFT_78708</name>
</gene>
<proteinExistence type="predicted"/>
<dbReference type="AlphaFoldDB" id="A0A074WUT4"/>
<sequence length="196" mass="23368">MSLILRALAHAPESVSCPFFSRSFSVHRGAQEKGDYTRLRQQNSENYRQLLDKHALYKKQWLTNPENVQRARETTRLYYLAHKEDERRLFYMRLIKWCTRYTWFRETLPWKSDSPVLYEHRVEHHCEGCNWTKRGGRKLWWKKIPSSPATEVDSWLCSDCYVPKAADWGEAMPRGYEDLTTIKEVAKRRDQLGHGA</sequence>